<keyword evidence="3 7" id="KW-0812">Transmembrane</keyword>
<evidence type="ECO:0000256" key="5">
    <source>
        <dbReference type="ARBA" id="ARBA00023136"/>
    </source>
</evidence>
<comment type="similarity">
    <text evidence="2">Belongs to the TMEM200 family.</text>
</comment>
<accession>A0A8C4S1L0</accession>
<evidence type="ECO:0000256" key="7">
    <source>
        <dbReference type="SAM" id="Phobius"/>
    </source>
</evidence>
<evidence type="ECO:0000256" key="1">
    <source>
        <dbReference type="ARBA" id="ARBA00004141"/>
    </source>
</evidence>
<keyword evidence="4 7" id="KW-1133">Transmembrane helix</keyword>
<evidence type="ECO:0000256" key="4">
    <source>
        <dbReference type="ARBA" id="ARBA00022989"/>
    </source>
</evidence>
<gene>
    <name evidence="8" type="primary">tmem200ca</name>
</gene>
<feature type="region of interest" description="Disordered" evidence="6">
    <location>
        <begin position="485"/>
        <end position="528"/>
    </location>
</feature>
<evidence type="ECO:0000256" key="6">
    <source>
        <dbReference type="SAM" id="MobiDB-lite"/>
    </source>
</evidence>
<dbReference type="InterPro" id="IPR018787">
    <property type="entry name" value="DUF2371_TMEM200"/>
</dbReference>
<dbReference type="GO" id="GO:0016020">
    <property type="term" value="C:membrane"/>
    <property type="evidence" value="ECO:0007669"/>
    <property type="project" value="UniProtKB-SubCell"/>
</dbReference>
<keyword evidence="5 7" id="KW-0472">Membrane</keyword>
<reference evidence="8" key="2">
    <citation type="submission" date="2025-08" db="UniProtKB">
        <authorList>
            <consortium name="Ensembl"/>
        </authorList>
    </citation>
    <scope>IDENTIFICATION</scope>
</reference>
<feature type="compositionally biased region" description="Basic residues" evidence="6">
    <location>
        <begin position="20"/>
        <end position="37"/>
    </location>
</feature>
<name>A0A8C4S1L0_ERPCA</name>
<dbReference type="OrthoDB" id="9994280at2759"/>
<evidence type="ECO:0000313" key="8">
    <source>
        <dbReference type="Ensembl" id="ENSECRP00000010112.1"/>
    </source>
</evidence>
<protein>
    <submittedName>
        <fullName evidence="8">Transmembrane protein 200C</fullName>
    </submittedName>
</protein>
<dbReference type="Ensembl" id="ENSECRT00000010278.1">
    <property type="protein sequence ID" value="ENSECRP00000010112.1"/>
    <property type="gene ID" value="ENSECRG00000006756.1"/>
</dbReference>
<organism evidence="8 9">
    <name type="scientific">Erpetoichthys calabaricus</name>
    <name type="common">Rope fish</name>
    <name type="synonym">Calamoichthys calabaricus</name>
    <dbReference type="NCBI Taxonomy" id="27687"/>
    <lineage>
        <taxon>Eukaryota</taxon>
        <taxon>Metazoa</taxon>
        <taxon>Chordata</taxon>
        <taxon>Craniata</taxon>
        <taxon>Vertebrata</taxon>
        <taxon>Euteleostomi</taxon>
        <taxon>Actinopterygii</taxon>
        <taxon>Polypteriformes</taxon>
        <taxon>Polypteridae</taxon>
        <taxon>Erpetoichthys</taxon>
    </lineage>
</organism>
<feature type="region of interest" description="Disordered" evidence="6">
    <location>
        <begin position="18"/>
        <end position="37"/>
    </location>
</feature>
<feature type="compositionally biased region" description="Acidic residues" evidence="6">
    <location>
        <begin position="505"/>
        <end position="518"/>
    </location>
</feature>
<dbReference type="GeneTree" id="ENSGT00530000063698"/>
<feature type="compositionally biased region" description="Polar residues" evidence="6">
    <location>
        <begin position="485"/>
        <end position="497"/>
    </location>
</feature>
<dbReference type="Pfam" id="PF10177">
    <property type="entry name" value="DUF2371"/>
    <property type="match status" value="1"/>
</dbReference>
<dbReference type="RefSeq" id="XP_051785114.1">
    <property type="nucleotide sequence ID" value="XM_051929154.1"/>
</dbReference>
<dbReference type="PANTHER" id="PTHR31815">
    <property type="entry name" value="AGAP005329-PA"/>
    <property type="match status" value="1"/>
</dbReference>
<dbReference type="RefSeq" id="XP_028659570.1">
    <property type="nucleotide sequence ID" value="XM_028803737.2"/>
</dbReference>
<proteinExistence type="inferred from homology"/>
<evidence type="ECO:0000256" key="3">
    <source>
        <dbReference type="ARBA" id="ARBA00022692"/>
    </source>
</evidence>
<feature type="transmembrane region" description="Helical" evidence="7">
    <location>
        <begin position="54"/>
        <end position="76"/>
    </location>
</feature>
<sequence length="557" mass="61554">MIATGGLLRISARRQDSLRAKNRVQNKRKKKAKKKRKNDVVVVKGKLKLCSISGFIAAFGILVLLVGIAMAVMGYWPKNHSIYKEDFSPPKRLQSSKRIYDAKLFAQTNWSRSSHAVYQLDLDFLKDNQTNATGIDVPPPSTGFFSRFLAKYLHSDKLKVFGPLIMGIGIFLFICANAVLHENRDKKTKIINLRDIYSTVIDIHSLRTKDCTPLNGFVNYVQSRGVDVKSGGSYTAAMLVKSSWPSTVGGASRVQDQGSNVQAMRRQSLARRPSLSREGWTFTDTVYSIYNEQSRAIERPPIPKKWETTSIVTSSINAFTLPMIKLNNCGVDEKNNKQYSDGAKEAPEIKAKPTPCDFKVVSHGCSEDEHTMTKVETSKTGVYVCKDLGPFYQSTGSLQEGVPRVSPQGSQVQLLPSTPARRAMGSSLSLGALSSFSKSIDLGECLSTANDLHVEKSRRPSCPRLERSNSKGYIKLGEGEVSFESTEVTADASQMCTDKSPKHDDEEDCTISDSEDNTDNLPKGGLRQYTNREKLLMISKSNAAVAVDDEDIESTSN</sequence>
<dbReference type="GeneID" id="114653418"/>
<reference evidence="8" key="3">
    <citation type="submission" date="2025-09" db="UniProtKB">
        <authorList>
            <consortium name="Ensembl"/>
        </authorList>
    </citation>
    <scope>IDENTIFICATION</scope>
</reference>
<dbReference type="AlphaFoldDB" id="A0A8C4S1L0"/>
<dbReference type="PANTHER" id="PTHR31815:SF2">
    <property type="entry name" value="TRANSMEMBRANE PROTEIN 200C"/>
    <property type="match status" value="1"/>
</dbReference>
<evidence type="ECO:0000256" key="2">
    <source>
        <dbReference type="ARBA" id="ARBA00005308"/>
    </source>
</evidence>
<keyword evidence="9" id="KW-1185">Reference proteome</keyword>
<evidence type="ECO:0000313" key="9">
    <source>
        <dbReference type="Proteomes" id="UP000694620"/>
    </source>
</evidence>
<comment type="subcellular location">
    <subcellularLocation>
        <location evidence="1">Membrane</location>
        <topology evidence="1">Multi-pass membrane protein</topology>
    </subcellularLocation>
</comment>
<reference evidence="8" key="1">
    <citation type="submission" date="2021-06" db="EMBL/GenBank/DDBJ databases">
        <authorList>
            <consortium name="Wellcome Sanger Institute Data Sharing"/>
        </authorList>
    </citation>
    <scope>NUCLEOTIDE SEQUENCE [LARGE SCALE GENOMIC DNA]</scope>
</reference>
<feature type="transmembrane region" description="Helical" evidence="7">
    <location>
        <begin position="160"/>
        <end position="180"/>
    </location>
</feature>
<dbReference type="RefSeq" id="XP_028659571.1">
    <property type="nucleotide sequence ID" value="XM_028803738.2"/>
</dbReference>
<dbReference type="Proteomes" id="UP000694620">
    <property type="component" value="Chromosome 6"/>
</dbReference>